<proteinExistence type="inferred from homology"/>
<comment type="catalytic activity">
    <reaction evidence="9">
        <text>alpha-D-glucose 1-phosphate + ATP + H(+) = ADP-alpha-D-glucose + diphosphate</text>
        <dbReference type="Rhea" id="RHEA:12120"/>
        <dbReference type="ChEBI" id="CHEBI:15378"/>
        <dbReference type="ChEBI" id="CHEBI:30616"/>
        <dbReference type="ChEBI" id="CHEBI:33019"/>
        <dbReference type="ChEBI" id="CHEBI:57498"/>
        <dbReference type="ChEBI" id="CHEBI:58601"/>
        <dbReference type="EC" id="2.7.7.27"/>
    </reaction>
</comment>
<comment type="pathway">
    <text evidence="9">Glycan biosynthesis; glycogen biosynthesis.</text>
</comment>
<dbReference type="NCBIfam" id="NF001947">
    <property type="entry name" value="PRK00725.1"/>
    <property type="match status" value="1"/>
</dbReference>
<dbReference type="Pfam" id="PF24894">
    <property type="entry name" value="Hexapep_GlmU"/>
    <property type="match status" value="1"/>
</dbReference>
<comment type="caution">
    <text evidence="12">The sequence shown here is derived from an EMBL/GenBank/DDBJ whole genome shotgun (WGS) entry which is preliminary data.</text>
</comment>
<dbReference type="NCBIfam" id="TIGR02091">
    <property type="entry name" value="glgC"/>
    <property type="match status" value="1"/>
</dbReference>
<dbReference type="PROSITE" id="PS00810">
    <property type="entry name" value="ADP_GLC_PYROPHOSPH_3"/>
    <property type="match status" value="1"/>
</dbReference>
<dbReference type="PROSITE" id="PS00809">
    <property type="entry name" value="ADP_GLC_PYROPHOSPH_2"/>
    <property type="match status" value="1"/>
</dbReference>
<dbReference type="Gene3D" id="3.90.550.10">
    <property type="entry name" value="Spore Coat Polysaccharide Biosynthesis Protein SpsA, Chain A"/>
    <property type="match status" value="1"/>
</dbReference>
<dbReference type="PANTHER" id="PTHR43523">
    <property type="entry name" value="GLUCOSE-1-PHOSPHATE ADENYLYLTRANSFERASE-RELATED"/>
    <property type="match status" value="1"/>
</dbReference>
<dbReference type="NCBIfam" id="NF002023">
    <property type="entry name" value="PRK00844.1"/>
    <property type="match status" value="1"/>
</dbReference>
<dbReference type="Pfam" id="PF00483">
    <property type="entry name" value="NTP_transferase"/>
    <property type="match status" value="1"/>
</dbReference>
<evidence type="ECO:0000256" key="2">
    <source>
        <dbReference type="ARBA" id="ARBA00022600"/>
    </source>
</evidence>
<keyword evidence="2 9" id="KW-0321">Glycogen metabolism</keyword>
<feature type="binding site" evidence="9">
    <location>
        <position position="100"/>
    </location>
    <ligand>
        <name>alpha-D-glucose 1-phosphate</name>
        <dbReference type="ChEBI" id="CHEBI:58601"/>
    </ligand>
</feature>
<evidence type="ECO:0000256" key="5">
    <source>
        <dbReference type="ARBA" id="ARBA00022741"/>
    </source>
</evidence>
<evidence type="ECO:0000256" key="4">
    <source>
        <dbReference type="ARBA" id="ARBA00022695"/>
    </source>
</evidence>
<organism evidence="12">
    <name type="scientific">Desulfobacca acetoxidans</name>
    <dbReference type="NCBI Taxonomy" id="60893"/>
    <lineage>
        <taxon>Bacteria</taxon>
        <taxon>Pseudomonadati</taxon>
        <taxon>Thermodesulfobacteriota</taxon>
        <taxon>Desulfobaccia</taxon>
        <taxon>Desulfobaccales</taxon>
        <taxon>Desulfobaccaceae</taxon>
        <taxon>Desulfobacca</taxon>
    </lineage>
</organism>
<keyword evidence="8 9" id="KW-0119">Carbohydrate metabolism</keyword>
<comment type="function">
    <text evidence="9">Involved in the biosynthesis of ADP-glucose, a building block required for the elongation reactions to produce glycogen. Catalyzes the reaction between ATP and alpha-D-glucose 1-phosphate (G1P) to produce pyrophosphate and ADP-Glc.</text>
</comment>
<dbReference type="SUPFAM" id="SSF51161">
    <property type="entry name" value="Trimeric LpxA-like enzymes"/>
    <property type="match status" value="1"/>
</dbReference>
<evidence type="ECO:0000256" key="6">
    <source>
        <dbReference type="ARBA" id="ARBA00022840"/>
    </source>
</evidence>
<gene>
    <name evidence="9 12" type="primary">glgC</name>
    <name evidence="12" type="ORF">ENW48_06880</name>
</gene>
<evidence type="ECO:0000256" key="3">
    <source>
        <dbReference type="ARBA" id="ARBA00022679"/>
    </source>
</evidence>
<dbReference type="GO" id="GO:0005524">
    <property type="term" value="F:ATP binding"/>
    <property type="evidence" value="ECO:0007669"/>
    <property type="project" value="UniProtKB-KW"/>
</dbReference>
<dbReference type="SUPFAM" id="SSF53448">
    <property type="entry name" value="Nucleotide-diphospho-sugar transferases"/>
    <property type="match status" value="1"/>
</dbReference>
<accession>A0A7C5AM04</accession>
<dbReference type="UniPathway" id="UPA00164"/>
<dbReference type="EC" id="2.7.7.27" evidence="9"/>
<comment type="similarity">
    <text evidence="1 9">Belongs to the bacterial/plant glucose-1-phosphate adenylyltransferase family.</text>
</comment>
<keyword evidence="7 9" id="KW-0320">Glycogen biosynthesis</keyword>
<dbReference type="CDD" id="cd02508">
    <property type="entry name" value="ADP_Glucose_PP"/>
    <property type="match status" value="1"/>
</dbReference>
<dbReference type="AlphaFoldDB" id="A0A7C5AM04"/>
<dbReference type="InterPro" id="IPR023049">
    <property type="entry name" value="GlgC_bac"/>
</dbReference>
<feature type="site" description="Could play a key role in the communication between the regulatory and the substrate sites" evidence="9">
    <location>
        <position position="99"/>
    </location>
</feature>
<dbReference type="HAMAP" id="MF_00624">
    <property type="entry name" value="GlgC"/>
    <property type="match status" value="1"/>
</dbReference>
<dbReference type="Gene3D" id="2.160.10.10">
    <property type="entry name" value="Hexapeptide repeat proteins"/>
    <property type="match status" value="1"/>
</dbReference>
<dbReference type="InterPro" id="IPR056818">
    <property type="entry name" value="GlmU/GlgC-like_hexapep"/>
</dbReference>
<evidence type="ECO:0000256" key="9">
    <source>
        <dbReference type="HAMAP-Rule" id="MF_00624"/>
    </source>
</evidence>
<comment type="subunit">
    <text evidence="9">Homotetramer.</text>
</comment>
<dbReference type="InterPro" id="IPR011004">
    <property type="entry name" value="Trimer_LpxA-like_sf"/>
</dbReference>
<keyword evidence="5 9" id="KW-0547">Nucleotide-binding</keyword>
<evidence type="ECO:0000259" key="10">
    <source>
        <dbReference type="Pfam" id="PF00483"/>
    </source>
</evidence>
<evidence type="ECO:0000313" key="12">
    <source>
        <dbReference type="EMBL" id="HGZ11928.1"/>
    </source>
</evidence>
<feature type="site" description="Could play a key role in the communication between the regulatory and the substrate sites" evidence="9">
    <location>
        <position position="61"/>
    </location>
</feature>
<dbReference type="InterPro" id="IPR029044">
    <property type="entry name" value="Nucleotide-diphossugar_trans"/>
</dbReference>
<dbReference type="InterPro" id="IPR011831">
    <property type="entry name" value="ADP-Glc_PPase"/>
</dbReference>
<name>A0A7C5AM04_9BACT</name>
<feature type="binding site" evidence="9">
    <location>
        <position position="165"/>
    </location>
    <ligand>
        <name>alpha-D-glucose 1-phosphate</name>
        <dbReference type="ChEBI" id="CHEBI:58601"/>
    </ligand>
</feature>
<dbReference type="CDD" id="cd04651">
    <property type="entry name" value="LbH_G1P_AT_C"/>
    <property type="match status" value="1"/>
</dbReference>
<sequence>MSAFKGLTTIIMAGGRGERLFPLTRDKAKPAIIFGGIYRIIDFTLSNCLNSGIRRIYVLSQYGSFSLDQHLRVSWDLMRPELGEYIYSIPPQQITVDRWYRGTADSIYQNLKLLDEERPRQVLILSGDHVYKMDYGLMLDFHRSKGADLTVAAVPAPRREASAFGVLHVDADQQVIGFLEKPPEPPGMPENPDYSLVSMGIYVFEAEVLVRELIADAKNPKSQHDFGRNIIPQMVGRRKVYAFSFKDPVTREPGYWRDIGQLDAYFAAHLDLLGEKPVFDLYGGDWPIRGHLSPLPPAKYLGQHKPVEVTDSLISPGCVLHEARVSRSVLSPQVQIGQGAEVEEAILWDGVKIGMGAKIRRTVIEDGVNVPPRFTIGYDRKADARRFPVTEGGVVVVPNNVVLEGSG</sequence>
<keyword evidence="4 9" id="KW-0548">Nucleotidyltransferase</keyword>
<evidence type="ECO:0000259" key="11">
    <source>
        <dbReference type="Pfam" id="PF24894"/>
    </source>
</evidence>
<feature type="binding site" evidence="9">
    <location>
        <position position="198"/>
    </location>
    <ligand>
        <name>alpha-D-glucose 1-phosphate</name>
        <dbReference type="ChEBI" id="CHEBI:58601"/>
    </ligand>
</feature>
<reference evidence="12" key="1">
    <citation type="journal article" date="2020" name="mSystems">
        <title>Genome- and Community-Level Interaction Insights into Carbon Utilization and Element Cycling Functions of Hydrothermarchaeota in Hydrothermal Sediment.</title>
        <authorList>
            <person name="Zhou Z."/>
            <person name="Liu Y."/>
            <person name="Xu W."/>
            <person name="Pan J."/>
            <person name="Luo Z.H."/>
            <person name="Li M."/>
        </authorList>
    </citation>
    <scope>NUCLEOTIDE SEQUENCE [LARGE SCALE GENOMIC DNA]</scope>
    <source>
        <strain evidence="12">SpSt-853</strain>
    </source>
</reference>
<dbReference type="InterPro" id="IPR005835">
    <property type="entry name" value="NTP_transferase_dom"/>
</dbReference>
<keyword evidence="6 9" id="KW-0067">ATP-binding</keyword>
<dbReference type="EMBL" id="DTKJ01000047">
    <property type="protein sequence ID" value="HGZ11928.1"/>
    <property type="molecule type" value="Genomic_DNA"/>
</dbReference>
<evidence type="ECO:0000256" key="8">
    <source>
        <dbReference type="ARBA" id="ARBA00023277"/>
    </source>
</evidence>
<feature type="domain" description="Glucose-1-phosphate adenylyltransferase/Bifunctional protein GlmU-like C-terminal hexapeptide" evidence="11">
    <location>
        <begin position="296"/>
        <end position="397"/>
    </location>
</feature>
<evidence type="ECO:0000256" key="1">
    <source>
        <dbReference type="ARBA" id="ARBA00010443"/>
    </source>
</evidence>
<evidence type="ECO:0000256" key="7">
    <source>
        <dbReference type="ARBA" id="ARBA00023056"/>
    </source>
</evidence>
<keyword evidence="3 9" id="KW-0808">Transferase</keyword>
<dbReference type="InterPro" id="IPR005836">
    <property type="entry name" value="ADP_Glu_pyroP_CS"/>
</dbReference>
<feature type="binding site" evidence="9">
    <location>
        <begin position="180"/>
        <end position="181"/>
    </location>
    <ligand>
        <name>alpha-D-glucose 1-phosphate</name>
        <dbReference type="ChEBI" id="CHEBI:58601"/>
    </ligand>
</feature>
<dbReference type="PANTHER" id="PTHR43523:SF2">
    <property type="entry name" value="GLUCOSE-1-PHOSPHATE ADENYLYLTRANSFERASE"/>
    <property type="match status" value="1"/>
</dbReference>
<protein>
    <recommendedName>
        <fullName evidence="9">Glucose-1-phosphate adenylyltransferase</fullName>
        <ecNumber evidence="9">2.7.7.27</ecNumber>
    </recommendedName>
    <alternativeName>
        <fullName evidence="9">ADP-glucose pyrophosphorylase</fullName>
        <shortName evidence="9">ADPGlc PPase</shortName>
    </alternativeName>
    <alternativeName>
        <fullName evidence="9">ADP-glucose synthase</fullName>
    </alternativeName>
</protein>
<dbReference type="GO" id="GO:0005978">
    <property type="term" value="P:glycogen biosynthetic process"/>
    <property type="evidence" value="ECO:0007669"/>
    <property type="project" value="UniProtKB-UniRule"/>
</dbReference>
<dbReference type="GO" id="GO:0008878">
    <property type="term" value="F:glucose-1-phosphate adenylyltransferase activity"/>
    <property type="evidence" value="ECO:0007669"/>
    <property type="project" value="UniProtKB-UniRule"/>
</dbReference>
<feature type="domain" description="Nucleotidyl transferase" evidence="10">
    <location>
        <begin position="9"/>
        <end position="273"/>
    </location>
</feature>